<evidence type="ECO:0000313" key="6">
    <source>
        <dbReference type="Proteomes" id="UP000237423"/>
    </source>
</evidence>
<name>A0A2S5CKF1_9GAMM</name>
<gene>
    <name evidence="5" type="ORF">AADEFJLK_02737</name>
</gene>
<evidence type="ECO:0000313" key="5">
    <source>
        <dbReference type="EMBL" id="POZ51291.1"/>
    </source>
</evidence>
<protein>
    <submittedName>
        <fullName evidence="5">Helix-turn-helix domain-containing protein</fullName>
    </submittedName>
</protein>
<proteinExistence type="predicted"/>
<dbReference type="RefSeq" id="WP_103974662.1">
    <property type="nucleotide sequence ID" value="NZ_PGFZ01000006.1"/>
</dbReference>
<dbReference type="SUPFAM" id="SSF47413">
    <property type="entry name" value="lambda repressor-like DNA-binding domains"/>
    <property type="match status" value="1"/>
</dbReference>
<evidence type="ECO:0000256" key="1">
    <source>
        <dbReference type="ARBA" id="ARBA00023015"/>
    </source>
</evidence>
<dbReference type="PROSITE" id="PS50943">
    <property type="entry name" value="HTH_CROC1"/>
    <property type="match status" value="1"/>
</dbReference>
<dbReference type="PANTHER" id="PTHR36511:SF3">
    <property type="entry name" value="ANTITOXIN HIGA-2"/>
    <property type="match status" value="1"/>
</dbReference>
<organism evidence="5 6">
    <name type="scientific">Methylovulum psychrotolerans</name>
    <dbReference type="NCBI Taxonomy" id="1704499"/>
    <lineage>
        <taxon>Bacteria</taxon>
        <taxon>Pseudomonadati</taxon>
        <taxon>Pseudomonadota</taxon>
        <taxon>Gammaproteobacteria</taxon>
        <taxon>Methylococcales</taxon>
        <taxon>Methylococcaceae</taxon>
        <taxon>Methylovulum</taxon>
    </lineage>
</organism>
<dbReference type="GO" id="GO:0003677">
    <property type="term" value="F:DNA binding"/>
    <property type="evidence" value="ECO:0007669"/>
    <property type="project" value="UniProtKB-KW"/>
</dbReference>
<dbReference type="Gene3D" id="1.10.260.40">
    <property type="entry name" value="lambda repressor-like DNA-binding domains"/>
    <property type="match status" value="1"/>
</dbReference>
<keyword evidence="2" id="KW-0238">DNA-binding</keyword>
<dbReference type="InterPro" id="IPR052359">
    <property type="entry name" value="HTH-type_reg/antitoxin"/>
</dbReference>
<evidence type="ECO:0000256" key="2">
    <source>
        <dbReference type="ARBA" id="ARBA00023125"/>
    </source>
</evidence>
<sequence>MTDIQNTLSAMAKDLYEVGAIDKTTLRQFDPHSLPPVPHYTAKQITAIRQTLGLSQSVFAAYLNVSDRAVKKWEQGEAKPKGATLKLLSIVERKGLDVIAL</sequence>
<comment type="caution">
    <text evidence="5">The sequence shown here is derived from an EMBL/GenBank/DDBJ whole genome shotgun (WGS) entry which is preliminary data.</text>
</comment>
<dbReference type="CDD" id="cd00093">
    <property type="entry name" value="HTH_XRE"/>
    <property type="match status" value="1"/>
</dbReference>
<evidence type="ECO:0000259" key="4">
    <source>
        <dbReference type="PROSITE" id="PS50943"/>
    </source>
</evidence>
<reference evidence="5 6" key="1">
    <citation type="submission" date="2017-11" db="EMBL/GenBank/DDBJ databases">
        <title>Draft Genome Sequence of Methylobacter psychrotolerans Sph1T, an Obligate Methanotroph from Low-Temperature Environments.</title>
        <authorList>
            <person name="Oshkin I.Y."/>
            <person name="Miroshnikov K."/>
            <person name="Belova S.E."/>
            <person name="Korzhenkov A."/>
            <person name="Toshchakov S.V."/>
            <person name="Dedysh S.N."/>
        </authorList>
    </citation>
    <scope>NUCLEOTIDE SEQUENCE [LARGE SCALE GENOMIC DNA]</scope>
    <source>
        <strain evidence="5 6">Sph1</strain>
    </source>
</reference>
<dbReference type="AlphaFoldDB" id="A0A2S5CKF1"/>
<dbReference type="EMBL" id="PGFZ01000006">
    <property type="protein sequence ID" value="POZ51291.1"/>
    <property type="molecule type" value="Genomic_DNA"/>
</dbReference>
<keyword evidence="3" id="KW-0804">Transcription</keyword>
<evidence type="ECO:0000256" key="3">
    <source>
        <dbReference type="ARBA" id="ARBA00023163"/>
    </source>
</evidence>
<dbReference type="InterPro" id="IPR001387">
    <property type="entry name" value="Cro/C1-type_HTH"/>
</dbReference>
<dbReference type="InterPro" id="IPR010982">
    <property type="entry name" value="Lambda_DNA-bd_dom_sf"/>
</dbReference>
<dbReference type="SMART" id="SM00530">
    <property type="entry name" value="HTH_XRE"/>
    <property type="match status" value="1"/>
</dbReference>
<keyword evidence="1" id="KW-0805">Transcription regulation</keyword>
<dbReference type="Pfam" id="PF01381">
    <property type="entry name" value="HTH_3"/>
    <property type="match status" value="1"/>
</dbReference>
<dbReference type="PANTHER" id="PTHR36511">
    <property type="entry name" value="MERR FAMILY BACTERIAL REGULATORY PROTEIN"/>
    <property type="match status" value="1"/>
</dbReference>
<dbReference type="Proteomes" id="UP000237423">
    <property type="component" value="Unassembled WGS sequence"/>
</dbReference>
<feature type="domain" description="HTH cro/C1-type" evidence="4">
    <location>
        <begin position="45"/>
        <end position="89"/>
    </location>
</feature>
<accession>A0A2S5CKF1</accession>